<dbReference type="EMBL" id="JBHRSD010000010">
    <property type="protein sequence ID" value="MFC3031940.1"/>
    <property type="molecule type" value="Genomic_DNA"/>
</dbReference>
<feature type="compositionally biased region" description="Polar residues" evidence="1">
    <location>
        <begin position="70"/>
        <end position="80"/>
    </location>
</feature>
<feature type="region of interest" description="Disordered" evidence="1">
    <location>
        <begin position="57"/>
        <end position="80"/>
    </location>
</feature>
<comment type="caution">
    <text evidence="2">The sequence shown here is derived from an EMBL/GenBank/DDBJ whole genome shotgun (WGS) entry which is preliminary data.</text>
</comment>
<accession>A0ABV7CHA5</accession>
<evidence type="ECO:0000256" key="1">
    <source>
        <dbReference type="SAM" id="MobiDB-lite"/>
    </source>
</evidence>
<proteinExistence type="predicted"/>
<protein>
    <submittedName>
        <fullName evidence="2">Uncharacterized protein</fullName>
    </submittedName>
</protein>
<name>A0ABV7CHA5_9GAMM</name>
<sequence length="228" mass="25676">MKGIVIFVSGVVVGICATIIAEDWLTTSRPAAVVNSVAAPEPTPEVQRPQTLARASANRAEQAQEPKTVATPSQLEPTYQNDELPDVHLLMAENQALQQTINDLKSTLSRRASPQDIDKQMMDVFEAELRDPQFADETELQIRDFLFQKGFSEQIEVASVGCKTTVCQFSFVPRNKDKFDSKTWRTVADSMFETEWWRKFQTSSSRSSDEEMSIKVSTKVILQNRPTK</sequence>
<evidence type="ECO:0000313" key="2">
    <source>
        <dbReference type="EMBL" id="MFC3031940.1"/>
    </source>
</evidence>
<keyword evidence="3" id="KW-1185">Reference proteome</keyword>
<dbReference type="RefSeq" id="WP_377121675.1">
    <property type="nucleotide sequence ID" value="NZ_JBHRSD010000010.1"/>
</dbReference>
<gene>
    <name evidence="2" type="ORF">ACFOEE_05375</name>
</gene>
<evidence type="ECO:0000313" key="3">
    <source>
        <dbReference type="Proteomes" id="UP001595453"/>
    </source>
</evidence>
<organism evidence="2 3">
    <name type="scientific">Pseudoalteromonas fenneropenaei</name>
    <dbReference type="NCBI Taxonomy" id="1737459"/>
    <lineage>
        <taxon>Bacteria</taxon>
        <taxon>Pseudomonadati</taxon>
        <taxon>Pseudomonadota</taxon>
        <taxon>Gammaproteobacteria</taxon>
        <taxon>Alteromonadales</taxon>
        <taxon>Pseudoalteromonadaceae</taxon>
        <taxon>Pseudoalteromonas</taxon>
    </lineage>
</organism>
<reference evidence="3" key="1">
    <citation type="journal article" date="2019" name="Int. J. Syst. Evol. Microbiol.">
        <title>The Global Catalogue of Microorganisms (GCM) 10K type strain sequencing project: providing services to taxonomists for standard genome sequencing and annotation.</title>
        <authorList>
            <consortium name="The Broad Institute Genomics Platform"/>
            <consortium name="The Broad Institute Genome Sequencing Center for Infectious Disease"/>
            <person name="Wu L."/>
            <person name="Ma J."/>
        </authorList>
    </citation>
    <scope>NUCLEOTIDE SEQUENCE [LARGE SCALE GENOMIC DNA]</scope>
    <source>
        <strain evidence="3">KCTC 42730</strain>
    </source>
</reference>
<dbReference type="Proteomes" id="UP001595453">
    <property type="component" value="Unassembled WGS sequence"/>
</dbReference>